<dbReference type="EMBL" id="BSUZ01000001">
    <property type="protein sequence ID" value="GMA86831.1"/>
    <property type="molecule type" value="Genomic_DNA"/>
</dbReference>
<gene>
    <name evidence="2" type="ORF">GCM10025868_20810</name>
</gene>
<dbReference type="PANTHER" id="PTHR44757:SF2">
    <property type="entry name" value="BIOFILM ARCHITECTURE MAINTENANCE PROTEIN MBAA"/>
    <property type="match status" value="1"/>
</dbReference>
<evidence type="ECO:0000259" key="1">
    <source>
        <dbReference type="PROSITE" id="PS50883"/>
    </source>
</evidence>
<name>A0ABQ6JF46_9ACTN</name>
<feature type="domain" description="EAL" evidence="1">
    <location>
        <begin position="1"/>
        <end position="106"/>
    </location>
</feature>
<dbReference type="InterPro" id="IPR035919">
    <property type="entry name" value="EAL_sf"/>
</dbReference>
<dbReference type="PANTHER" id="PTHR44757">
    <property type="entry name" value="DIGUANYLATE CYCLASE DGCP"/>
    <property type="match status" value="1"/>
</dbReference>
<evidence type="ECO:0000313" key="2">
    <source>
        <dbReference type="EMBL" id="GMA86831.1"/>
    </source>
</evidence>
<dbReference type="SUPFAM" id="SSF141868">
    <property type="entry name" value="EAL domain-like"/>
    <property type="match status" value="1"/>
</dbReference>
<proteinExistence type="predicted"/>
<sequence>MLRSACTTAAAWPSDEGRLPSISVNVSPLQVTDLGFAEEVRSALRDSGLDPARIFLEITENAAVEDWDETAARLRGLRRLGVKWPSTTSASATRRSPCCAGCRSTS</sequence>
<keyword evidence="3" id="KW-1185">Reference proteome</keyword>
<organism evidence="2 3">
    <name type="scientific">Angustibacter aerolatus</name>
    <dbReference type="NCBI Taxonomy" id="1162965"/>
    <lineage>
        <taxon>Bacteria</taxon>
        <taxon>Bacillati</taxon>
        <taxon>Actinomycetota</taxon>
        <taxon>Actinomycetes</taxon>
        <taxon>Kineosporiales</taxon>
        <taxon>Kineosporiaceae</taxon>
    </lineage>
</organism>
<dbReference type="Gene3D" id="3.20.20.450">
    <property type="entry name" value="EAL domain"/>
    <property type="match status" value="1"/>
</dbReference>
<evidence type="ECO:0000313" key="3">
    <source>
        <dbReference type="Proteomes" id="UP001157017"/>
    </source>
</evidence>
<dbReference type="Proteomes" id="UP001157017">
    <property type="component" value="Unassembled WGS sequence"/>
</dbReference>
<protein>
    <recommendedName>
        <fullName evidence="1">EAL domain-containing protein</fullName>
    </recommendedName>
</protein>
<dbReference type="PROSITE" id="PS50883">
    <property type="entry name" value="EAL"/>
    <property type="match status" value="1"/>
</dbReference>
<dbReference type="InterPro" id="IPR052155">
    <property type="entry name" value="Biofilm_reg_signaling"/>
</dbReference>
<dbReference type="InterPro" id="IPR001633">
    <property type="entry name" value="EAL_dom"/>
</dbReference>
<dbReference type="Pfam" id="PF00563">
    <property type="entry name" value="EAL"/>
    <property type="match status" value="1"/>
</dbReference>
<accession>A0ABQ6JF46</accession>
<reference evidence="3" key="1">
    <citation type="journal article" date="2019" name="Int. J. Syst. Evol. Microbiol.">
        <title>The Global Catalogue of Microorganisms (GCM) 10K type strain sequencing project: providing services to taxonomists for standard genome sequencing and annotation.</title>
        <authorList>
            <consortium name="The Broad Institute Genomics Platform"/>
            <consortium name="The Broad Institute Genome Sequencing Center for Infectious Disease"/>
            <person name="Wu L."/>
            <person name="Ma J."/>
        </authorList>
    </citation>
    <scope>NUCLEOTIDE SEQUENCE [LARGE SCALE GENOMIC DNA]</scope>
    <source>
        <strain evidence="3">NBRC 108730</strain>
    </source>
</reference>
<comment type="caution">
    <text evidence="2">The sequence shown here is derived from an EMBL/GenBank/DDBJ whole genome shotgun (WGS) entry which is preliminary data.</text>
</comment>